<dbReference type="SMART" id="SM00460">
    <property type="entry name" value="TGc"/>
    <property type="match status" value="1"/>
</dbReference>
<name>A0A5D0QRT1_9FLAO</name>
<evidence type="ECO:0000259" key="1">
    <source>
        <dbReference type="SMART" id="SM00460"/>
    </source>
</evidence>
<dbReference type="PANTHER" id="PTHR46333">
    <property type="entry name" value="CYTOKINESIS PROTEIN 3"/>
    <property type="match status" value="1"/>
</dbReference>
<protein>
    <recommendedName>
        <fullName evidence="1">Transglutaminase-like domain-containing protein</fullName>
    </recommendedName>
</protein>
<dbReference type="EMBL" id="VSKL01000006">
    <property type="protein sequence ID" value="TYB71539.1"/>
    <property type="molecule type" value="Genomic_DNA"/>
</dbReference>
<dbReference type="PANTHER" id="PTHR46333:SF2">
    <property type="entry name" value="CYTOKINESIS PROTEIN 3"/>
    <property type="match status" value="1"/>
</dbReference>
<dbReference type="InterPro" id="IPR038765">
    <property type="entry name" value="Papain-like_cys_pep_sf"/>
</dbReference>
<keyword evidence="3" id="KW-1185">Reference proteome</keyword>
<organism evidence="2 3">
    <name type="scientific">Bizionia algoritergicola</name>
    <dbReference type="NCBI Taxonomy" id="291187"/>
    <lineage>
        <taxon>Bacteria</taxon>
        <taxon>Pseudomonadati</taxon>
        <taxon>Bacteroidota</taxon>
        <taxon>Flavobacteriia</taxon>
        <taxon>Flavobacteriales</taxon>
        <taxon>Flavobacteriaceae</taxon>
        <taxon>Bizionia</taxon>
    </lineage>
</organism>
<comment type="caution">
    <text evidence="2">The sequence shown here is derived from an EMBL/GenBank/DDBJ whole genome shotgun (WGS) entry which is preliminary data.</text>
</comment>
<evidence type="ECO:0000313" key="3">
    <source>
        <dbReference type="Proteomes" id="UP000324358"/>
    </source>
</evidence>
<evidence type="ECO:0000313" key="2">
    <source>
        <dbReference type="EMBL" id="TYB71539.1"/>
    </source>
</evidence>
<feature type="domain" description="Transglutaminase-like" evidence="1">
    <location>
        <begin position="135"/>
        <end position="201"/>
    </location>
</feature>
<dbReference type="InterPro" id="IPR002931">
    <property type="entry name" value="Transglutaminase-like"/>
</dbReference>
<proteinExistence type="predicted"/>
<dbReference type="OrthoDB" id="9788327at2"/>
<sequence>MCRNGKSSCKKSLQIQEKQIGMSIRYFLIVVFICTLSQAQISDFKAVNFKQADYNAKMNKGASLDNLPLLAHKLTSNLPTDVEKFRAIYTWVCQNITADMNQQNKIFRKRKKYKNDSLGYITWNNAYLKTTFKRLLEDKKTMCTGYAYLVKELSFLVNIECEIVNGYGRSVASNIEALDMANHSWNAVKLNNKWYLSDATWSSGYIINSTFIEDYNDGYFLTDPILFSKSHYPIEKKWLLNDATSTRTFVASPLIYGETYEHKIIPMSPKEMNVEIGKNHEIHFSFKSLKTISTDSISLIKYIGITEQPLEIYNIHHDDGIISFTYKFKHKGHYDIHVRINKDVVATYVIKVS</sequence>
<dbReference type="AlphaFoldDB" id="A0A5D0QRT1"/>
<dbReference type="Proteomes" id="UP000324358">
    <property type="component" value="Unassembled WGS sequence"/>
</dbReference>
<dbReference type="Gene3D" id="3.10.620.30">
    <property type="match status" value="1"/>
</dbReference>
<dbReference type="GO" id="GO:0005737">
    <property type="term" value="C:cytoplasm"/>
    <property type="evidence" value="ECO:0007669"/>
    <property type="project" value="TreeGrafter"/>
</dbReference>
<reference evidence="2 3" key="1">
    <citation type="submission" date="2019-08" db="EMBL/GenBank/DDBJ databases">
        <title>Genomes of Antarctic Bizionia species.</title>
        <authorList>
            <person name="Bowman J.P."/>
        </authorList>
    </citation>
    <scope>NUCLEOTIDE SEQUENCE [LARGE SCALE GENOMIC DNA]</scope>
    <source>
        <strain evidence="2 3">APA-1</strain>
    </source>
</reference>
<dbReference type="InterPro" id="IPR052557">
    <property type="entry name" value="CAP/Cytokinesis_protein"/>
</dbReference>
<accession>A0A5D0QRT1</accession>
<gene>
    <name evidence="2" type="ORF">ES675_13365</name>
</gene>
<dbReference type="Pfam" id="PF01841">
    <property type="entry name" value="Transglut_core"/>
    <property type="match status" value="1"/>
</dbReference>
<dbReference type="SUPFAM" id="SSF54001">
    <property type="entry name" value="Cysteine proteinases"/>
    <property type="match status" value="1"/>
</dbReference>